<evidence type="ECO:0000313" key="8">
    <source>
        <dbReference type="EMBL" id="KAJ4845813.1"/>
    </source>
</evidence>
<organism evidence="8 9">
    <name type="scientific">Turnera subulata</name>
    <dbReference type="NCBI Taxonomy" id="218843"/>
    <lineage>
        <taxon>Eukaryota</taxon>
        <taxon>Viridiplantae</taxon>
        <taxon>Streptophyta</taxon>
        <taxon>Embryophyta</taxon>
        <taxon>Tracheophyta</taxon>
        <taxon>Spermatophyta</taxon>
        <taxon>Magnoliopsida</taxon>
        <taxon>eudicotyledons</taxon>
        <taxon>Gunneridae</taxon>
        <taxon>Pentapetalae</taxon>
        <taxon>rosids</taxon>
        <taxon>fabids</taxon>
        <taxon>Malpighiales</taxon>
        <taxon>Passifloraceae</taxon>
        <taxon>Turnera</taxon>
    </lineage>
</organism>
<feature type="compositionally biased region" description="Basic and acidic residues" evidence="6">
    <location>
        <begin position="255"/>
        <end position="264"/>
    </location>
</feature>
<feature type="compositionally biased region" description="Polar residues" evidence="6">
    <location>
        <begin position="414"/>
        <end position="423"/>
    </location>
</feature>
<keyword evidence="4" id="KW-0472">Membrane</keyword>
<comment type="caution">
    <text evidence="8">The sequence shown here is derived from an EMBL/GenBank/DDBJ whole genome shotgun (WGS) entry which is preliminary data.</text>
</comment>
<gene>
    <name evidence="8" type="ORF">Tsubulata_008219</name>
</gene>
<dbReference type="OrthoDB" id="1105498at2759"/>
<evidence type="ECO:0000256" key="6">
    <source>
        <dbReference type="SAM" id="MobiDB-lite"/>
    </source>
</evidence>
<feature type="region of interest" description="Disordered" evidence="6">
    <location>
        <begin position="175"/>
        <end position="230"/>
    </location>
</feature>
<dbReference type="GO" id="GO:0016020">
    <property type="term" value="C:membrane"/>
    <property type="evidence" value="ECO:0007669"/>
    <property type="project" value="UniProtKB-SubCell"/>
</dbReference>
<evidence type="ECO:0000256" key="3">
    <source>
        <dbReference type="ARBA" id="ARBA00022989"/>
    </source>
</evidence>
<evidence type="ECO:0000313" key="9">
    <source>
        <dbReference type="Proteomes" id="UP001141552"/>
    </source>
</evidence>
<dbReference type="Proteomes" id="UP001141552">
    <property type="component" value="Unassembled WGS sequence"/>
</dbReference>
<dbReference type="PANTHER" id="PTHR31422">
    <property type="entry name" value="BNAANNG28530D PROTEIN"/>
    <property type="match status" value="1"/>
</dbReference>
<keyword evidence="2" id="KW-0812">Transmembrane</keyword>
<keyword evidence="9" id="KW-1185">Reference proteome</keyword>
<dbReference type="EMBL" id="JAKUCV010001565">
    <property type="protein sequence ID" value="KAJ4845813.1"/>
    <property type="molecule type" value="Genomic_DNA"/>
</dbReference>
<feature type="region of interest" description="Disordered" evidence="6">
    <location>
        <begin position="372"/>
        <end position="443"/>
    </location>
</feature>
<protein>
    <recommendedName>
        <fullName evidence="7">GTD-binding domain-containing protein</fullName>
    </recommendedName>
</protein>
<dbReference type="PANTHER" id="PTHR31422:SF1">
    <property type="entry name" value="GTD-BINDING DOMAIN-CONTAINING PROTEIN"/>
    <property type="match status" value="1"/>
</dbReference>
<feature type="region of interest" description="Disordered" evidence="6">
    <location>
        <begin position="255"/>
        <end position="324"/>
    </location>
</feature>
<dbReference type="GO" id="GO:0080115">
    <property type="term" value="F:myosin XI tail binding"/>
    <property type="evidence" value="ECO:0007669"/>
    <property type="project" value="UniProtKB-ARBA"/>
</dbReference>
<feature type="coiled-coil region" evidence="5">
    <location>
        <begin position="61"/>
        <end position="127"/>
    </location>
</feature>
<dbReference type="InterPro" id="IPR007656">
    <property type="entry name" value="GTD-bd"/>
</dbReference>
<feature type="domain" description="GTD-binding" evidence="7">
    <location>
        <begin position="48"/>
        <end position="146"/>
    </location>
</feature>
<evidence type="ECO:0000256" key="2">
    <source>
        <dbReference type="ARBA" id="ARBA00022692"/>
    </source>
</evidence>
<evidence type="ECO:0000256" key="4">
    <source>
        <dbReference type="ARBA" id="ARBA00023136"/>
    </source>
</evidence>
<evidence type="ECO:0000256" key="1">
    <source>
        <dbReference type="ARBA" id="ARBA00004370"/>
    </source>
</evidence>
<keyword evidence="5" id="KW-0175">Coiled coil</keyword>
<sequence>MFELSVSTFNHHNNGALYKKANAKRVGDLVFYGKGMSANDGIDTTIPPDETDITEALYAQQQLLQQLYAELDAEREAAETATSEALSMILRLQGEKASLKMEAAQYKRMAEEKMTHAEEALEIFEDLIHQREMEIASLEFQVQAYRYRLLSMGCNDLGVYENKFPENLLIQRVDSSGEKGANNGVRRLSSLPVQPKDPNQKKGDRTRSGIPSPDSITIVGESPGQEVKELDRKASAADLISYWEQIKRLDERVKEISDSKDSSRRNRTRIARGSSCTPSFFSQASSGTSTDPPRATDCTDSDNPGNSSTVQDIFEVPSATESRKPCIPRKKLTVEVDKRLGKPDLFSEDTLKASKQDEKDQVRTMLPTSIEKRLPKPRGGTMGDYSVSPVHRPGGPGHSQAESHRSVGPGHSQAEYQQLSQRVEQLERARNNARQEIVAGGDEGLSLLKEINEQLKSLQSEIRDLKPKKSNQPSLDPLRE</sequence>
<feature type="compositionally biased region" description="Polar residues" evidence="6">
    <location>
        <begin position="301"/>
        <end position="311"/>
    </location>
</feature>
<feature type="region of interest" description="Disordered" evidence="6">
    <location>
        <begin position="460"/>
        <end position="480"/>
    </location>
</feature>
<keyword evidence="3" id="KW-1133">Transmembrane helix</keyword>
<evidence type="ECO:0000256" key="5">
    <source>
        <dbReference type="SAM" id="Coils"/>
    </source>
</evidence>
<reference evidence="8" key="1">
    <citation type="submission" date="2022-02" db="EMBL/GenBank/DDBJ databases">
        <authorList>
            <person name="Henning P.M."/>
            <person name="McCubbin A.G."/>
            <person name="Shore J.S."/>
        </authorList>
    </citation>
    <scope>NUCLEOTIDE SEQUENCE</scope>
    <source>
        <strain evidence="8">F60SS</strain>
        <tissue evidence="8">Leaves</tissue>
    </source>
</reference>
<name>A0A9Q0G9U0_9ROSI</name>
<dbReference type="Pfam" id="PF04576">
    <property type="entry name" value="Zein-binding"/>
    <property type="match status" value="1"/>
</dbReference>
<feature type="compositionally biased region" description="Polar residues" evidence="6">
    <location>
        <begin position="274"/>
        <end position="291"/>
    </location>
</feature>
<comment type="subcellular location">
    <subcellularLocation>
        <location evidence="1">Membrane</location>
    </subcellularLocation>
</comment>
<evidence type="ECO:0000259" key="7">
    <source>
        <dbReference type="PROSITE" id="PS51775"/>
    </source>
</evidence>
<dbReference type="AlphaFoldDB" id="A0A9Q0G9U0"/>
<accession>A0A9Q0G9U0</accession>
<feature type="compositionally biased region" description="Basic and acidic residues" evidence="6">
    <location>
        <begin position="198"/>
        <end position="207"/>
    </location>
</feature>
<feature type="non-terminal residue" evidence="8">
    <location>
        <position position="1"/>
    </location>
</feature>
<proteinExistence type="predicted"/>
<reference evidence="8" key="2">
    <citation type="journal article" date="2023" name="Plants (Basel)">
        <title>Annotation of the Turnera subulata (Passifloraceae) Draft Genome Reveals the S-Locus Evolved after the Divergence of Turneroideae from Passifloroideae in a Stepwise Manner.</title>
        <authorList>
            <person name="Henning P.M."/>
            <person name="Roalson E.H."/>
            <person name="Mir W."/>
            <person name="McCubbin A.G."/>
            <person name="Shore J.S."/>
        </authorList>
    </citation>
    <scope>NUCLEOTIDE SEQUENCE</scope>
    <source>
        <strain evidence="8">F60SS</strain>
    </source>
</reference>
<dbReference type="PROSITE" id="PS51775">
    <property type="entry name" value="GTD_BINDING"/>
    <property type="match status" value="1"/>
</dbReference>